<protein>
    <submittedName>
        <fullName evidence="1">Uncharacterized protein</fullName>
    </submittedName>
</protein>
<accession>A0A6G7XFR9</accession>
<dbReference type="RefSeq" id="WP_166291588.1">
    <property type="nucleotide sequence ID" value="NZ_CP049863.1"/>
</dbReference>
<dbReference type="AlphaFoldDB" id="A0A6G7XFR9"/>
<name>A0A6G7XFR9_9MICO</name>
<gene>
    <name evidence="1" type="ORF">G7068_09800</name>
</gene>
<organism evidence="1 2">
    <name type="scientific">Leucobacter viscericola</name>
    <dbReference type="NCBI Taxonomy" id="2714935"/>
    <lineage>
        <taxon>Bacteria</taxon>
        <taxon>Bacillati</taxon>
        <taxon>Actinomycetota</taxon>
        <taxon>Actinomycetes</taxon>
        <taxon>Micrococcales</taxon>
        <taxon>Microbacteriaceae</taxon>
        <taxon>Leucobacter</taxon>
    </lineage>
</organism>
<reference evidence="1 2" key="1">
    <citation type="submission" date="2020-03" db="EMBL/GenBank/DDBJ databases">
        <title>Leucobacter sp. nov., isolated from beetles.</title>
        <authorList>
            <person name="Hyun D.-W."/>
            <person name="Bae J.-W."/>
        </authorList>
    </citation>
    <scope>NUCLEOTIDE SEQUENCE [LARGE SCALE GENOMIC DNA]</scope>
    <source>
        <strain evidence="1 2">HDW9C</strain>
    </source>
</reference>
<proteinExistence type="predicted"/>
<dbReference type="KEGG" id="lvi:G7068_09800"/>
<evidence type="ECO:0000313" key="2">
    <source>
        <dbReference type="Proteomes" id="UP000502677"/>
    </source>
</evidence>
<sequence length="58" mass="6391">MATASIEGEALIFDAAALFARPMIDPIVLGYDHSWSDVRKGAQLSLTVLWRSVYPNPE</sequence>
<evidence type="ECO:0000313" key="1">
    <source>
        <dbReference type="EMBL" id="QIK63460.1"/>
    </source>
</evidence>
<dbReference type="Proteomes" id="UP000502677">
    <property type="component" value="Chromosome"/>
</dbReference>
<dbReference type="EMBL" id="CP049863">
    <property type="protein sequence ID" value="QIK63460.1"/>
    <property type="molecule type" value="Genomic_DNA"/>
</dbReference>
<keyword evidence="2" id="KW-1185">Reference proteome</keyword>